<dbReference type="InterPro" id="IPR036236">
    <property type="entry name" value="Znf_C2H2_sf"/>
</dbReference>
<dbReference type="PANTHER" id="PTHR24396">
    <property type="entry name" value="ZINC FINGER PROTEIN"/>
    <property type="match status" value="1"/>
</dbReference>
<sequence length="84" mass="9636">CNKGFKKSSHLKQHVRSHTGEKPYKCQLCGPFSCSICNTSFTTNGSLTRHMATHMSMKPYKCPFCDESFRTTVHCKKHMKKHQA</sequence>
<dbReference type="Proteomes" id="UP000586926">
    <property type="component" value="Unassembled WGS sequence"/>
</dbReference>
<keyword evidence="4" id="KW-0479">Metal-binding</keyword>
<evidence type="ECO:0000256" key="8">
    <source>
        <dbReference type="ARBA" id="ARBA00023015"/>
    </source>
</evidence>
<keyword evidence="5" id="KW-0677">Repeat</keyword>
<evidence type="ECO:0000256" key="4">
    <source>
        <dbReference type="ARBA" id="ARBA00022723"/>
    </source>
</evidence>
<evidence type="ECO:0000313" key="14">
    <source>
        <dbReference type="EMBL" id="NXA65261.1"/>
    </source>
</evidence>
<dbReference type="GO" id="GO:0000981">
    <property type="term" value="F:DNA-binding transcription factor activity, RNA polymerase II-specific"/>
    <property type="evidence" value="ECO:0007669"/>
    <property type="project" value="TreeGrafter"/>
</dbReference>
<dbReference type="Pfam" id="PF00096">
    <property type="entry name" value="zf-C2H2"/>
    <property type="match status" value="2"/>
</dbReference>
<comment type="function">
    <text evidence="1">May be involved in transcriptional regulation.</text>
</comment>
<keyword evidence="8" id="KW-0805">Transcription regulation</keyword>
<dbReference type="InterPro" id="IPR013087">
    <property type="entry name" value="Znf_C2H2_type"/>
</dbReference>
<reference evidence="14 15" key="1">
    <citation type="submission" date="2019-09" db="EMBL/GenBank/DDBJ databases">
        <title>Bird 10,000 Genomes (B10K) Project - Family phase.</title>
        <authorList>
            <person name="Zhang G."/>
        </authorList>
    </citation>
    <scope>NUCLEOTIDE SEQUENCE [LARGE SCALE GENOMIC DNA]</scope>
    <source>
        <strain evidence="14">B10K-DU-030-22</strain>
        <tissue evidence="14">Blood</tissue>
    </source>
</reference>
<dbReference type="FunFam" id="3.30.160.60:FF:000264">
    <property type="entry name" value="Zinc finger protein 236"/>
    <property type="match status" value="1"/>
</dbReference>
<evidence type="ECO:0000256" key="3">
    <source>
        <dbReference type="ARBA" id="ARBA00006991"/>
    </source>
</evidence>
<dbReference type="AlphaFoldDB" id="A0A7K7XI19"/>
<dbReference type="GO" id="GO:0000978">
    <property type="term" value="F:RNA polymerase II cis-regulatory region sequence-specific DNA binding"/>
    <property type="evidence" value="ECO:0007669"/>
    <property type="project" value="TreeGrafter"/>
</dbReference>
<keyword evidence="11" id="KW-0539">Nucleus</keyword>
<evidence type="ECO:0000256" key="7">
    <source>
        <dbReference type="ARBA" id="ARBA00022833"/>
    </source>
</evidence>
<feature type="non-terminal residue" evidence="14">
    <location>
        <position position="1"/>
    </location>
</feature>
<protein>
    <submittedName>
        <fullName evidence="14">ZN236 protein</fullName>
    </submittedName>
</protein>
<keyword evidence="6 12" id="KW-0863">Zinc-finger</keyword>
<keyword evidence="15" id="KW-1185">Reference proteome</keyword>
<proteinExistence type="inferred from homology"/>
<dbReference type="PROSITE" id="PS00028">
    <property type="entry name" value="ZINC_FINGER_C2H2_1"/>
    <property type="match status" value="2"/>
</dbReference>
<evidence type="ECO:0000256" key="11">
    <source>
        <dbReference type="ARBA" id="ARBA00023242"/>
    </source>
</evidence>
<evidence type="ECO:0000313" key="15">
    <source>
        <dbReference type="Proteomes" id="UP000586926"/>
    </source>
</evidence>
<name>A0A7K7XI19_9PASS</name>
<dbReference type="FunFam" id="3.30.160.60:FF:000226">
    <property type="entry name" value="Zinc finger protein 236 variant"/>
    <property type="match status" value="1"/>
</dbReference>
<evidence type="ECO:0000256" key="9">
    <source>
        <dbReference type="ARBA" id="ARBA00023125"/>
    </source>
</evidence>
<feature type="non-terminal residue" evidence="14">
    <location>
        <position position="84"/>
    </location>
</feature>
<dbReference type="Gene3D" id="3.30.160.60">
    <property type="entry name" value="Classic Zinc Finger"/>
    <property type="match status" value="4"/>
</dbReference>
<feature type="domain" description="C2H2-type" evidence="13">
    <location>
        <begin position="1"/>
        <end position="23"/>
    </location>
</feature>
<dbReference type="Pfam" id="PF13894">
    <property type="entry name" value="zf-C2H2_4"/>
    <property type="match status" value="1"/>
</dbReference>
<dbReference type="SUPFAM" id="SSF57667">
    <property type="entry name" value="beta-beta-alpha zinc fingers"/>
    <property type="match status" value="2"/>
</dbReference>
<feature type="domain" description="C2H2-type" evidence="13">
    <location>
        <begin position="60"/>
        <end position="84"/>
    </location>
</feature>
<comment type="caution">
    <text evidence="14">The sequence shown here is derived from an EMBL/GenBank/DDBJ whole genome shotgun (WGS) entry which is preliminary data.</text>
</comment>
<dbReference type="InterPro" id="IPR051643">
    <property type="entry name" value="Transcr_Reg_ZincFinger"/>
</dbReference>
<dbReference type="EMBL" id="VZTA01016809">
    <property type="protein sequence ID" value="NXA65261.1"/>
    <property type="molecule type" value="Genomic_DNA"/>
</dbReference>
<dbReference type="SMART" id="SM00355">
    <property type="entry name" value="ZnF_C2H2"/>
    <property type="match status" value="3"/>
</dbReference>
<evidence type="ECO:0000256" key="2">
    <source>
        <dbReference type="ARBA" id="ARBA00004123"/>
    </source>
</evidence>
<feature type="domain" description="C2H2-type" evidence="13">
    <location>
        <begin position="32"/>
        <end position="59"/>
    </location>
</feature>
<keyword evidence="10" id="KW-0804">Transcription</keyword>
<evidence type="ECO:0000256" key="12">
    <source>
        <dbReference type="PROSITE-ProRule" id="PRU00042"/>
    </source>
</evidence>
<comment type="similarity">
    <text evidence="3">Belongs to the krueppel C2H2-type zinc-finger protein family.</text>
</comment>
<evidence type="ECO:0000256" key="5">
    <source>
        <dbReference type="ARBA" id="ARBA00022737"/>
    </source>
</evidence>
<evidence type="ECO:0000259" key="13">
    <source>
        <dbReference type="PROSITE" id="PS50157"/>
    </source>
</evidence>
<evidence type="ECO:0000256" key="6">
    <source>
        <dbReference type="ARBA" id="ARBA00022771"/>
    </source>
</evidence>
<dbReference type="PANTHER" id="PTHR24396:SF21">
    <property type="entry name" value="ZINC FINGER PROTEIN 236"/>
    <property type="match status" value="1"/>
</dbReference>
<dbReference type="PROSITE" id="PS50157">
    <property type="entry name" value="ZINC_FINGER_C2H2_2"/>
    <property type="match status" value="3"/>
</dbReference>
<organism evidence="14 15">
    <name type="scientific">Mohoua ochrocephala</name>
    <dbReference type="NCBI Taxonomy" id="874463"/>
    <lineage>
        <taxon>Eukaryota</taxon>
        <taxon>Metazoa</taxon>
        <taxon>Chordata</taxon>
        <taxon>Craniata</taxon>
        <taxon>Vertebrata</taxon>
        <taxon>Euteleostomi</taxon>
        <taxon>Archelosauria</taxon>
        <taxon>Archosauria</taxon>
        <taxon>Dinosauria</taxon>
        <taxon>Saurischia</taxon>
        <taxon>Theropoda</taxon>
        <taxon>Coelurosauria</taxon>
        <taxon>Aves</taxon>
        <taxon>Neognathae</taxon>
        <taxon>Neoaves</taxon>
        <taxon>Telluraves</taxon>
        <taxon>Australaves</taxon>
        <taxon>Passeriformes</taxon>
        <taxon>Meliphagoidea</taxon>
        <taxon>Acanthizidae</taxon>
        <taxon>Mohoua</taxon>
    </lineage>
</organism>
<keyword evidence="7" id="KW-0862">Zinc</keyword>
<gene>
    <name evidence="14" type="primary">Znf236_2</name>
    <name evidence="14" type="ORF">MOHOCH_R01577</name>
</gene>
<accession>A0A7K7XI19</accession>
<dbReference type="GO" id="GO:0008270">
    <property type="term" value="F:zinc ion binding"/>
    <property type="evidence" value="ECO:0007669"/>
    <property type="project" value="UniProtKB-KW"/>
</dbReference>
<evidence type="ECO:0000256" key="1">
    <source>
        <dbReference type="ARBA" id="ARBA00003767"/>
    </source>
</evidence>
<comment type="subcellular location">
    <subcellularLocation>
        <location evidence="2">Nucleus</location>
    </subcellularLocation>
</comment>
<dbReference type="GO" id="GO:0005634">
    <property type="term" value="C:nucleus"/>
    <property type="evidence" value="ECO:0007669"/>
    <property type="project" value="UniProtKB-SubCell"/>
</dbReference>
<evidence type="ECO:0000256" key="10">
    <source>
        <dbReference type="ARBA" id="ARBA00023163"/>
    </source>
</evidence>
<keyword evidence="9" id="KW-0238">DNA-binding</keyword>